<evidence type="ECO:0000256" key="1">
    <source>
        <dbReference type="SAM" id="Coils"/>
    </source>
</evidence>
<evidence type="ECO:0000313" key="3">
    <source>
        <dbReference type="EMBL" id="OPX44564.1"/>
    </source>
</evidence>
<proteinExistence type="predicted"/>
<dbReference type="RefSeq" id="WP_242656470.1">
    <property type="nucleotide sequence ID" value="NZ_MZGX01000008.1"/>
</dbReference>
<sequence>MKIPFLLAMTAALVTGIISISNNAGTNQTCIRMIIALIGFYILGAIVSSTLTGIVEEQQRRKLEEEKQRKLAAVKLEEQQMAELLEQEEHLGTNLDLVAGSSLDDGFSPLDLSQAIRTKVKE</sequence>
<reference evidence="3 4" key="1">
    <citation type="submission" date="2017-03" db="EMBL/GenBank/DDBJ databases">
        <title>Genome sequence of Clostridium hungatei DSM 14427.</title>
        <authorList>
            <person name="Poehlein A."/>
            <person name="Daniel R."/>
        </authorList>
    </citation>
    <scope>NUCLEOTIDE SEQUENCE [LARGE SCALE GENOMIC DNA]</scope>
    <source>
        <strain evidence="3 4">DSM 14427</strain>
    </source>
</reference>
<feature type="coiled-coil region" evidence="1">
    <location>
        <begin position="60"/>
        <end position="87"/>
    </location>
</feature>
<keyword evidence="1" id="KW-0175">Coiled coil</keyword>
<keyword evidence="2" id="KW-1133">Transmembrane helix</keyword>
<name>A0A1V4SL72_RUMHU</name>
<dbReference type="Proteomes" id="UP000191554">
    <property type="component" value="Unassembled WGS sequence"/>
</dbReference>
<keyword evidence="2" id="KW-0812">Transmembrane</keyword>
<dbReference type="AlphaFoldDB" id="A0A1V4SL72"/>
<protein>
    <submittedName>
        <fullName evidence="3">Uncharacterized protein</fullName>
    </submittedName>
</protein>
<evidence type="ECO:0000256" key="2">
    <source>
        <dbReference type="SAM" id="Phobius"/>
    </source>
</evidence>
<dbReference type="STRING" id="48256.CLHUN_15580"/>
<dbReference type="EMBL" id="MZGX01000008">
    <property type="protein sequence ID" value="OPX44564.1"/>
    <property type="molecule type" value="Genomic_DNA"/>
</dbReference>
<feature type="transmembrane region" description="Helical" evidence="2">
    <location>
        <begin position="33"/>
        <end position="55"/>
    </location>
</feature>
<keyword evidence="2" id="KW-0472">Membrane</keyword>
<organism evidence="3 4">
    <name type="scientific">Ruminiclostridium hungatei</name>
    <name type="common">Clostridium hungatei</name>
    <dbReference type="NCBI Taxonomy" id="48256"/>
    <lineage>
        <taxon>Bacteria</taxon>
        <taxon>Bacillati</taxon>
        <taxon>Bacillota</taxon>
        <taxon>Clostridia</taxon>
        <taxon>Eubacteriales</taxon>
        <taxon>Oscillospiraceae</taxon>
        <taxon>Ruminiclostridium</taxon>
    </lineage>
</organism>
<accession>A0A1V4SL72</accession>
<gene>
    <name evidence="3" type="ORF">CLHUN_15580</name>
</gene>
<evidence type="ECO:0000313" key="4">
    <source>
        <dbReference type="Proteomes" id="UP000191554"/>
    </source>
</evidence>
<keyword evidence="4" id="KW-1185">Reference proteome</keyword>
<comment type="caution">
    <text evidence="3">The sequence shown here is derived from an EMBL/GenBank/DDBJ whole genome shotgun (WGS) entry which is preliminary data.</text>
</comment>